<name>A0ABV4C149_9MYCO</name>
<dbReference type="EMBL" id="JBGEDP010000001">
    <property type="protein sequence ID" value="MEY8016249.1"/>
    <property type="molecule type" value="Genomic_DNA"/>
</dbReference>
<dbReference type="RefSeq" id="WP_369738643.1">
    <property type="nucleotide sequence ID" value="NZ_JBGEDP010000001.1"/>
</dbReference>
<comment type="caution">
    <text evidence="2">The sequence shown here is derived from an EMBL/GenBank/DDBJ whole genome shotgun (WGS) entry which is preliminary data.</text>
</comment>
<accession>A0ABV4C149</accession>
<evidence type="ECO:0000313" key="2">
    <source>
        <dbReference type="EMBL" id="MEY8016249.1"/>
    </source>
</evidence>
<evidence type="ECO:0000313" key="3">
    <source>
        <dbReference type="Proteomes" id="UP001564760"/>
    </source>
</evidence>
<dbReference type="Proteomes" id="UP001564760">
    <property type="component" value="Unassembled WGS sequence"/>
</dbReference>
<sequence length="54" mass="5737">MELEALGAITGSDSAPGQADQMRRMAEHMAAILPLLENARIHLPCNVVHATRAG</sequence>
<feature type="region of interest" description="Disordered" evidence="1">
    <location>
        <begin position="1"/>
        <end position="21"/>
    </location>
</feature>
<organism evidence="2 3">
    <name type="scientific">Mycobacterium servetii</name>
    <dbReference type="NCBI Taxonomy" id="3237418"/>
    <lineage>
        <taxon>Bacteria</taxon>
        <taxon>Bacillati</taxon>
        <taxon>Actinomycetota</taxon>
        <taxon>Actinomycetes</taxon>
        <taxon>Mycobacteriales</taxon>
        <taxon>Mycobacteriaceae</taxon>
        <taxon>Mycobacterium</taxon>
    </lineage>
</organism>
<reference evidence="2 3" key="1">
    <citation type="submission" date="2024-08" db="EMBL/GenBank/DDBJ databases">
        <title>Mycobacterium servetensis sp. nov., a novel rapid-growing mycobacterial species recovered from a human patient in Zaragoza, Spain.</title>
        <authorList>
            <person name="Tristancho-Baro A.I."/>
            <person name="Buenestado-Serrano S."/>
            <person name="Garcia De Viedma D."/>
            <person name="Milagro-Beamonte A."/>
            <person name="Burillo N."/>
            <person name="Sanz S."/>
            <person name="Lopez-Calleja A.I."/>
            <person name="Penas-Utrilla D."/>
            <person name="Guardingo M."/>
            <person name="Garcia M.J."/>
            <person name="Vinuelas-Bayon J."/>
        </authorList>
    </citation>
    <scope>NUCLEOTIDE SEQUENCE [LARGE SCALE GENOMIC DNA]</scope>
    <source>
        <strain evidence="3">HUMS_12744610</strain>
    </source>
</reference>
<gene>
    <name evidence="2" type="ORF">AB8998_15215</name>
</gene>
<proteinExistence type="predicted"/>
<evidence type="ECO:0000256" key="1">
    <source>
        <dbReference type="SAM" id="MobiDB-lite"/>
    </source>
</evidence>
<keyword evidence="3" id="KW-1185">Reference proteome</keyword>
<protein>
    <submittedName>
        <fullName evidence="2">Uncharacterized protein</fullName>
    </submittedName>
</protein>